<reference evidence="2 3" key="1">
    <citation type="submission" date="2024-04" db="EMBL/GenBank/DDBJ databases">
        <title>Genome assembly C_amara_ONT_v2.</title>
        <authorList>
            <person name="Yant L."/>
            <person name="Moore C."/>
            <person name="Slenker M."/>
        </authorList>
    </citation>
    <scope>NUCLEOTIDE SEQUENCE [LARGE SCALE GENOMIC DNA]</scope>
    <source>
        <tissue evidence="2">Leaf</tissue>
    </source>
</reference>
<gene>
    <name evidence="2" type="ORF">V5N11_033707</name>
</gene>
<evidence type="ECO:0000313" key="2">
    <source>
        <dbReference type="EMBL" id="KAL1214487.1"/>
    </source>
</evidence>
<dbReference type="Pfam" id="PF06974">
    <property type="entry name" value="WS_DGAT_C"/>
    <property type="match status" value="1"/>
</dbReference>
<dbReference type="Proteomes" id="UP001558713">
    <property type="component" value="Unassembled WGS sequence"/>
</dbReference>
<dbReference type="GO" id="GO:0016746">
    <property type="term" value="F:acyltransferase activity"/>
    <property type="evidence" value="ECO:0007669"/>
    <property type="project" value="UniProtKB-KW"/>
</dbReference>
<feature type="domain" description="O-acyltransferase WSD1 C-terminal" evidence="1">
    <location>
        <begin position="63"/>
        <end position="207"/>
    </location>
</feature>
<keyword evidence="2" id="KW-0012">Acyltransferase</keyword>
<evidence type="ECO:0000313" key="3">
    <source>
        <dbReference type="Proteomes" id="UP001558713"/>
    </source>
</evidence>
<evidence type="ECO:0000259" key="1">
    <source>
        <dbReference type="Pfam" id="PF06974"/>
    </source>
</evidence>
<name>A0ABD1B6A5_CARAN</name>
<dbReference type="PANTHER" id="PTHR31650">
    <property type="entry name" value="O-ACYLTRANSFERASE (WSD1-LIKE) FAMILY PROTEIN"/>
    <property type="match status" value="1"/>
</dbReference>
<accession>A0ABD1B6A5</accession>
<protein>
    <submittedName>
        <fullName evidence="2">Wax ester synthase/diacylglycerol acyltransferase 2</fullName>
    </submittedName>
</protein>
<dbReference type="PANTHER" id="PTHR31650:SF59">
    <property type="entry name" value="BNACNNG48100D PROTEIN"/>
    <property type="match status" value="1"/>
</dbReference>
<organism evidence="2 3">
    <name type="scientific">Cardamine amara subsp. amara</name>
    <dbReference type="NCBI Taxonomy" id="228776"/>
    <lineage>
        <taxon>Eukaryota</taxon>
        <taxon>Viridiplantae</taxon>
        <taxon>Streptophyta</taxon>
        <taxon>Embryophyta</taxon>
        <taxon>Tracheophyta</taxon>
        <taxon>Spermatophyta</taxon>
        <taxon>Magnoliopsida</taxon>
        <taxon>eudicotyledons</taxon>
        <taxon>Gunneridae</taxon>
        <taxon>Pentapetalae</taxon>
        <taxon>rosids</taxon>
        <taxon>malvids</taxon>
        <taxon>Brassicales</taxon>
        <taxon>Brassicaceae</taxon>
        <taxon>Cardamineae</taxon>
        <taxon>Cardamine</taxon>
    </lineage>
</organism>
<proteinExistence type="predicted"/>
<comment type="caution">
    <text evidence="2">The sequence shown here is derived from an EMBL/GenBank/DDBJ whole genome shotgun (WGS) entry which is preliminary data.</text>
</comment>
<dbReference type="EMBL" id="JBANAX010000312">
    <property type="protein sequence ID" value="KAL1214487.1"/>
    <property type="molecule type" value="Genomic_DNA"/>
</dbReference>
<keyword evidence="2" id="KW-0808">Transferase</keyword>
<dbReference type="InterPro" id="IPR045034">
    <property type="entry name" value="O-acyltransferase_WSD1-like"/>
</dbReference>
<keyword evidence="3" id="KW-1185">Reference proteome</keyword>
<sequence>MIGMVQAGLSRYLSEKYDSKTNPKSRKSLENICLRGVVFFNLRPNKNIEEFAKMMAKRSKSRWGNSIGYAMIPLWLRPENDIFEYIRRAKTIMDRKKLSLEPLFSYVLLKLTVEVFGFKALKNLATRIFGRSAIILSNVPGPSEEISIFDHQISYVAASISGVPQALIIHMQSYVNKAIINLGVDLDVIPDPHHLCDLIVESLRMMKSTAEETNSAELNV</sequence>
<dbReference type="InterPro" id="IPR009721">
    <property type="entry name" value="O-acyltransferase_WSD1_C"/>
</dbReference>
<dbReference type="AlphaFoldDB" id="A0ABD1B6A5"/>